<dbReference type="InterPro" id="IPR036390">
    <property type="entry name" value="WH_DNA-bd_sf"/>
</dbReference>
<evidence type="ECO:0000313" key="7">
    <source>
        <dbReference type="Proteomes" id="UP000798046"/>
    </source>
</evidence>
<evidence type="ECO:0000313" key="6">
    <source>
        <dbReference type="EMBL" id="KAB0668839.1"/>
    </source>
</evidence>
<keyword evidence="3" id="KW-0804">Transcription</keyword>
<dbReference type="InterPro" id="IPR005471">
    <property type="entry name" value="Tscrpt_reg_IclR_N"/>
</dbReference>
<evidence type="ECO:0000256" key="2">
    <source>
        <dbReference type="ARBA" id="ARBA00023125"/>
    </source>
</evidence>
<protein>
    <submittedName>
        <fullName evidence="6">IclR family transcriptional regulator</fullName>
    </submittedName>
</protein>
<dbReference type="Pfam" id="PF01614">
    <property type="entry name" value="IclR_C"/>
    <property type="match status" value="1"/>
</dbReference>
<dbReference type="SUPFAM" id="SSF46785">
    <property type="entry name" value="Winged helix' DNA-binding domain"/>
    <property type="match status" value="1"/>
</dbReference>
<dbReference type="SUPFAM" id="SSF55781">
    <property type="entry name" value="GAF domain-like"/>
    <property type="match status" value="1"/>
</dbReference>
<feature type="domain" description="IclR-ED" evidence="5">
    <location>
        <begin position="73"/>
        <end position="257"/>
    </location>
</feature>
<dbReference type="EMBL" id="VZRA01000005">
    <property type="protein sequence ID" value="KAB0668839.1"/>
    <property type="molecule type" value="Genomic_DNA"/>
</dbReference>
<keyword evidence="1" id="KW-0805">Transcription regulation</keyword>
<comment type="caution">
    <text evidence="6">The sequence shown here is derived from an EMBL/GenBank/DDBJ whole genome shotgun (WGS) entry which is preliminary data.</text>
</comment>
<dbReference type="SMART" id="SM00346">
    <property type="entry name" value="HTH_ICLR"/>
    <property type="match status" value="1"/>
</dbReference>
<keyword evidence="7" id="KW-1185">Reference proteome</keyword>
<evidence type="ECO:0000256" key="1">
    <source>
        <dbReference type="ARBA" id="ARBA00023015"/>
    </source>
</evidence>
<dbReference type="InterPro" id="IPR029016">
    <property type="entry name" value="GAF-like_dom_sf"/>
</dbReference>
<dbReference type="Proteomes" id="UP000798046">
    <property type="component" value="Unassembled WGS sequence"/>
</dbReference>
<gene>
    <name evidence="6" type="ORF">F6V30_15145</name>
</gene>
<dbReference type="Gene3D" id="3.30.450.40">
    <property type="match status" value="1"/>
</dbReference>
<organism evidence="6 7">
    <name type="scientific">Oryzomonas sagensis</name>
    <dbReference type="NCBI Taxonomy" id="2603857"/>
    <lineage>
        <taxon>Bacteria</taxon>
        <taxon>Pseudomonadati</taxon>
        <taxon>Thermodesulfobacteriota</taxon>
        <taxon>Desulfuromonadia</taxon>
        <taxon>Geobacterales</taxon>
        <taxon>Geobacteraceae</taxon>
        <taxon>Oryzomonas</taxon>
    </lineage>
</organism>
<evidence type="ECO:0000256" key="3">
    <source>
        <dbReference type="ARBA" id="ARBA00023163"/>
    </source>
</evidence>
<name>A0ABQ6TKV8_9BACT</name>
<dbReference type="PANTHER" id="PTHR30136:SF24">
    <property type="entry name" value="HTH-TYPE TRANSCRIPTIONAL REPRESSOR ALLR"/>
    <property type="match status" value="1"/>
</dbReference>
<dbReference type="Pfam" id="PF09339">
    <property type="entry name" value="HTH_IclR"/>
    <property type="match status" value="1"/>
</dbReference>
<sequence>MNLDKQRYCIQSVTNALDLLEQFQSGGGELSFNHLVDSMHLSEDKVLRLLTTLEKRNYIEKDMTTGRCRLGLQALRLGQSAIRHMGLLRHARPVLESQVHQHNETTYIAVLRDSFSICLDAVESSQPVRVVPRLGACLPTYCTAGGKAHLAFMKKKELLRHLPVGKLQRYTSNTITDRDHLLRHLQEVAEQGFAIDNEELYVGVMCISAPLRDSIGSIVGTLNISGPVSRFTKHIIDEKLAPLVKCGAAEISGRLRSC</sequence>
<reference evidence="6 7" key="1">
    <citation type="journal article" date="2020" name="Microorganisms">
        <title>Description of Three Novel Members in the Family Geobacteraceae, Oryzomonas japonicum gen. nov., sp. nov., Oryzomonas sagensis sp. nov., and Oryzomonas ruber sp. nov.</title>
        <authorList>
            <person name="Xu Z."/>
            <person name="Masuda Y."/>
            <person name="Hayakawa C."/>
            <person name="Ushijima N."/>
            <person name="Kawano K."/>
            <person name="Shiratori Y."/>
            <person name="Senoo K."/>
            <person name="Itoh H."/>
        </authorList>
    </citation>
    <scope>NUCLEOTIDE SEQUENCE [LARGE SCALE GENOMIC DNA]</scope>
    <source>
        <strain evidence="6 7">Red100</strain>
    </source>
</reference>
<dbReference type="InterPro" id="IPR050707">
    <property type="entry name" value="HTH_MetabolicPath_Reg"/>
</dbReference>
<feature type="domain" description="HTH iclR-type" evidence="4">
    <location>
        <begin position="10"/>
        <end position="72"/>
    </location>
</feature>
<dbReference type="PROSITE" id="PS51077">
    <property type="entry name" value="HTH_ICLR"/>
    <property type="match status" value="1"/>
</dbReference>
<dbReference type="PANTHER" id="PTHR30136">
    <property type="entry name" value="HELIX-TURN-HELIX TRANSCRIPTIONAL REGULATOR, ICLR FAMILY"/>
    <property type="match status" value="1"/>
</dbReference>
<dbReference type="InterPro" id="IPR036388">
    <property type="entry name" value="WH-like_DNA-bd_sf"/>
</dbReference>
<evidence type="ECO:0000259" key="5">
    <source>
        <dbReference type="PROSITE" id="PS51078"/>
    </source>
</evidence>
<dbReference type="Gene3D" id="1.10.10.10">
    <property type="entry name" value="Winged helix-like DNA-binding domain superfamily/Winged helix DNA-binding domain"/>
    <property type="match status" value="1"/>
</dbReference>
<dbReference type="InterPro" id="IPR014757">
    <property type="entry name" value="Tscrpt_reg_IclR_C"/>
</dbReference>
<keyword evidence="2" id="KW-0238">DNA-binding</keyword>
<evidence type="ECO:0000259" key="4">
    <source>
        <dbReference type="PROSITE" id="PS51077"/>
    </source>
</evidence>
<dbReference type="RefSeq" id="WP_151157811.1">
    <property type="nucleotide sequence ID" value="NZ_VZRA01000005.1"/>
</dbReference>
<accession>A0ABQ6TKV8</accession>
<proteinExistence type="predicted"/>
<dbReference type="PROSITE" id="PS51078">
    <property type="entry name" value="ICLR_ED"/>
    <property type="match status" value="1"/>
</dbReference>